<dbReference type="PANTHER" id="PTHR15952">
    <property type="entry name" value="EXPORTIN-T/LOS1"/>
    <property type="match status" value="1"/>
</dbReference>
<evidence type="ECO:0000259" key="10">
    <source>
        <dbReference type="Pfam" id="PF08389"/>
    </source>
</evidence>
<name>A0A376B9X2_9ASCO</name>
<dbReference type="GO" id="GO:0031267">
    <property type="term" value="F:small GTPase binding"/>
    <property type="evidence" value="ECO:0007669"/>
    <property type="project" value="InterPro"/>
</dbReference>
<feature type="domain" description="Exportin-T C-terminal" evidence="11">
    <location>
        <begin position="854"/>
        <end position="999"/>
    </location>
</feature>
<protein>
    <recommendedName>
        <fullName evidence="3 9">Exportin-T</fullName>
    </recommendedName>
    <alternativeName>
        <fullName evidence="9">Exportin(tRNA)</fullName>
    </alternativeName>
    <alternativeName>
        <fullName evidence="9">tRNA exportin</fullName>
    </alternativeName>
</protein>
<dbReference type="GO" id="GO:0005643">
    <property type="term" value="C:nuclear pore"/>
    <property type="evidence" value="ECO:0007669"/>
    <property type="project" value="TreeGrafter"/>
</dbReference>
<dbReference type="GO" id="GO:0016363">
    <property type="term" value="C:nuclear matrix"/>
    <property type="evidence" value="ECO:0007669"/>
    <property type="project" value="TreeGrafter"/>
</dbReference>
<keyword evidence="4 9" id="KW-0813">Transport</keyword>
<dbReference type="GO" id="GO:0005737">
    <property type="term" value="C:cytoplasm"/>
    <property type="evidence" value="ECO:0007669"/>
    <property type="project" value="UniProtKB-SubCell"/>
</dbReference>
<evidence type="ECO:0000256" key="3">
    <source>
        <dbReference type="ARBA" id="ARBA00018928"/>
    </source>
</evidence>
<feature type="domain" description="Exportin-1/Importin-beta-like" evidence="10">
    <location>
        <begin position="100"/>
        <end position="267"/>
    </location>
</feature>
<comment type="similarity">
    <text evidence="2 9">Belongs to the exportin family.</text>
</comment>
<dbReference type="InterPro" id="IPR045546">
    <property type="entry name" value="Exportin-T_C"/>
</dbReference>
<proteinExistence type="inferred from homology"/>
<evidence type="ECO:0000313" key="12">
    <source>
        <dbReference type="EMBL" id="SSD61488.1"/>
    </source>
</evidence>
<gene>
    <name evidence="12" type="ORF">SCODWIG_03249</name>
</gene>
<evidence type="ECO:0000256" key="4">
    <source>
        <dbReference type="ARBA" id="ARBA00022448"/>
    </source>
</evidence>
<evidence type="ECO:0000313" key="13">
    <source>
        <dbReference type="Proteomes" id="UP000262825"/>
    </source>
</evidence>
<feature type="domain" description="Exportin-T C-terminal" evidence="11">
    <location>
        <begin position="335"/>
        <end position="825"/>
    </location>
</feature>
<keyword evidence="8 9" id="KW-0539">Nucleus</keyword>
<organism evidence="12 13">
    <name type="scientific">Saccharomycodes ludwigii</name>
    <dbReference type="NCBI Taxonomy" id="36035"/>
    <lineage>
        <taxon>Eukaryota</taxon>
        <taxon>Fungi</taxon>
        <taxon>Dikarya</taxon>
        <taxon>Ascomycota</taxon>
        <taxon>Saccharomycotina</taxon>
        <taxon>Saccharomycetes</taxon>
        <taxon>Saccharomycodales</taxon>
        <taxon>Saccharomycodaceae</taxon>
        <taxon>Saccharomycodes</taxon>
    </lineage>
</organism>
<dbReference type="InterPro" id="IPR011989">
    <property type="entry name" value="ARM-like"/>
</dbReference>
<reference evidence="13" key="1">
    <citation type="submission" date="2018-06" db="EMBL/GenBank/DDBJ databases">
        <authorList>
            <person name="Guldener U."/>
        </authorList>
    </citation>
    <scope>NUCLEOTIDE SEQUENCE [LARGE SCALE GENOMIC DNA]</scope>
    <source>
        <strain evidence="13">UTAD17</strain>
    </source>
</reference>
<dbReference type="Gene3D" id="1.25.10.10">
    <property type="entry name" value="Leucine-rich Repeat Variant"/>
    <property type="match status" value="1"/>
</dbReference>
<dbReference type="VEuPathDB" id="FungiDB:SCODWIG_03249"/>
<dbReference type="AlphaFoldDB" id="A0A376B9X2"/>
<dbReference type="Pfam" id="PF19282">
    <property type="entry name" value="Exportin-T"/>
    <property type="match status" value="2"/>
</dbReference>
<evidence type="ECO:0000256" key="5">
    <source>
        <dbReference type="ARBA" id="ARBA00022490"/>
    </source>
</evidence>
<dbReference type="EMBL" id="UFAJ01000725">
    <property type="protein sequence ID" value="SSD61488.1"/>
    <property type="molecule type" value="Genomic_DNA"/>
</dbReference>
<accession>A0A376B9X2</accession>
<evidence type="ECO:0000256" key="2">
    <source>
        <dbReference type="ARBA" id="ARBA00009466"/>
    </source>
</evidence>
<evidence type="ECO:0000259" key="11">
    <source>
        <dbReference type="Pfam" id="PF19282"/>
    </source>
</evidence>
<dbReference type="SUPFAM" id="SSF48371">
    <property type="entry name" value="ARM repeat"/>
    <property type="match status" value="1"/>
</dbReference>
<keyword evidence="13" id="KW-1185">Reference proteome</keyword>
<keyword evidence="5 9" id="KW-0963">Cytoplasm</keyword>
<dbReference type="InterPro" id="IPR013598">
    <property type="entry name" value="Exportin-1/Importin-b-like"/>
</dbReference>
<sequence length="1078" mass="122171">MTTEQTLQQITQAIDVANSPTSNTEFKREAVEYLNQVKNLPNSAEIFADLIANDNSLYKFVALQTLSEIIPTAAANNSLEILNFIKTNILGYLGKNIQDPEFIRNKVAELLSLLFYFMYGEVNSNAWSTFFVDLIQSFNISDAISGNIVSGKLQNSLGVDYFLRTSLQINTEIADQTFVRNKDIQLKNNLLKDSMRVNDVTILSTLWFNILSKCSVNYQDLTFLTLKSIGSFVSWIDINLIVTNDFITAITRCLDKESTSIPCGDCLCEIISKKMKAQDKLHLLAMLDLTNRVGKFNNTDVEVIENLAKLVSVVGVEYTIIIDHDNNLIEQADLQITTKICPLVLEFLSHEYDNVSQQCFPFVTAYLSFLKKFFALGGKPGSAISMNSKKLAIDQTHLDFLEKLLTIINLKMKIDSASEPGSIDEIEEFDETIRSKLKVFQDTIAVINPTLYMQFMTRIIEQPPVDNDWRTKELHIFQMHNFAESVRNNLFGIPKNLIGESEPYRLMKRFASNNLLQDTSVFQFNNPWIQISFFELIVRHYNFIDVENELPLLNVFVSTFGIFSSAERVRLRTWYLFSRFVKLTKPKLGASDLLALLDKISSLLIISMPQVNSPTLNINNDSAIESDTTFDNQLYLFESVGILIAGNKKQNYNMLDGIMSPLFHNLEHCISVPTKTQQLVLQTNHVLMAIGIVARGIHSGIVPESQLNTVAVNEKLVDKTLIEKFSNIAEVVLVTFQYFNKYEIVRDSARFAFARLVPILNSNIIPYISRLLAIFYESDLKVLEMNDFLGFVGQIIHNFQNNNNCYQLLNSLVTPLVKKVFQTMNIIDKEQMEPTNLSSAASGRTSNGKNVIVTDAFREKILLKKAYYGFLQAFITNHVTSLFLTESNREVFALILEDLLTYEPQELQEMSTMKLSLSVLLKILRFLGTGACTDLQDNNRNDLVRLDGLREFFIAKIVPLCFEIPFKPEYAFNINDGSCRVIASDLARLLKSLYTINNSANTIGAINNENVNNNDTNGADGSSSILGTNKCIVYLVDVYFPQIQFPNNISMEFINALISLDEKKFEKYYVSFIVQIAS</sequence>
<dbReference type="OrthoDB" id="26399at2759"/>
<dbReference type="InterPro" id="IPR040017">
    <property type="entry name" value="XPOT"/>
</dbReference>
<dbReference type="PANTHER" id="PTHR15952:SF11">
    <property type="entry name" value="EXPORTIN-T"/>
    <property type="match status" value="1"/>
</dbReference>
<evidence type="ECO:0000256" key="8">
    <source>
        <dbReference type="ARBA" id="ARBA00023242"/>
    </source>
</evidence>
<evidence type="ECO:0000256" key="1">
    <source>
        <dbReference type="ARBA" id="ARBA00004496"/>
    </source>
</evidence>
<comment type="subcellular location">
    <subcellularLocation>
        <location evidence="1 9">Cytoplasm</location>
    </subcellularLocation>
    <subcellularLocation>
        <location evidence="9">Nucleus</location>
    </subcellularLocation>
    <text evidence="9">Shuttles between the nucleus and the cytoplasm.</text>
</comment>
<dbReference type="Pfam" id="PF08389">
    <property type="entry name" value="Xpo1"/>
    <property type="match status" value="1"/>
</dbReference>
<keyword evidence="6 9" id="KW-0820">tRNA-binding</keyword>
<comment type="function">
    <text evidence="9">tRNA nucleus export receptor which facilitates tRNA translocation across the nuclear pore complex.</text>
</comment>
<evidence type="ECO:0000256" key="7">
    <source>
        <dbReference type="ARBA" id="ARBA00022884"/>
    </source>
</evidence>
<dbReference type="InterPro" id="IPR016024">
    <property type="entry name" value="ARM-type_fold"/>
</dbReference>
<evidence type="ECO:0000256" key="9">
    <source>
        <dbReference type="RuleBase" id="RU366037"/>
    </source>
</evidence>
<dbReference type="GO" id="GO:0071528">
    <property type="term" value="P:tRNA re-export from nucleus"/>
    <property type="evidence" value="ECO:0007669"/>
    <property type="project" value="UniProtKB-UniRule"/>
</dbReference>
<dbReference type="GO" id="GO:0000049">
    <property type="term" value="F:tRNA binding"/>
    <property type="evidence" value="ECO:0007669"/>
    <property type="project" value="UniProtKB-UniRule"/>
</dbReference>
<keyword evidence="7 9" id="KW-0694">RNA-binding</keyword>
<evidence type="ECO:0000256" key="6">
    <source>
        <dbReference type="ARBA" id="ARBA00022555"/>
    </source>
</evidence>
<dbReference type="Proteomes" id="UP000262825">
    <property type="component" value="Unassembled WGS sequence"/>
</dbReference>